<accession>A0A933DSX0</accession>
<keyword evidence="7" id="KW-0238">DNA-binding</keyword>
<keyword evidence="6" id="KW-0067">ATP-binding</keyword>
<dbReference type="InterPro" id="IPR047112">
    <property type="entry name" value="RecG/Mfd"/>
</dbReference>
<dbReference type="SUPFAM" id="SSF141259">
    <property type="entry name" value="CarD-like"/>
    <property type="match status" value="1"/>
</dbReference>
<name>A0A933DSX0_9BACT</name>
<evidence type="ECO:0000256" key="8">
    <source>
        <dbReference type="ARBA" id="ARBA00023204"/>
    </source>
</evidence>
<dbReference type="CDD" id="cd17991">
    <property type="entry name" value="DEXHc_TRCF"/>
    <property type="match status" value="1"/>
</dbReference>
<evidence type="ECO:0000313" key="11">
    <source>
        <dbReference type="EMBL" id="MBI4132074.1"/>
    </source>
</evidence>
<dbReference type="InterPro" id="IPR011545">
    <property type="entry name" value="DEAD/DEAH_box_helicase_dom"/>
</dbReference>
<dbReference type="GO" id="GO:0003677">
    <property type="term" value="F:DNA binding"/>
    <property type="evidence" value="ECO:0007669"/>
    <property type="project" value="UniProtKB-KW"/>
</dbReference>
<keyword evidence="1" id="KW-0963">Cytoplasm</keyword>
<dbReference type="Pfam" id="PF00270">
    <property type="entry name" value="DEAD"/>
    <property type="match status" value="1"/>
</dbReference>
<evidence type="ECO:0000256" key="3">
    <source>
        <dbReference type="ARBA" id="ARBA00022763"/>
    </source>
</evidence>
<dbReference type="PROSITE" id="PS51192">
    <property type="entry name" value="HELICASE_ATP_BIND_1"/>
    <property type="match status" value="1"/>
</dbReference>
<dbReference type="SUPFAM" id="SSF52540">
    <property type="entry name" value="P-loop containing nucleoside triphosphate hydrolases"/>
    <property type="match status" value="3"/>
</dbReference>
<dbReference type="InterPro" id="IPR014001">
    <property type="entry name" value="Helicase_ATP-bd"/>
</dbReference>
<comment type="caution">
    <text evidence="11">The sequence shown here is derived from an EMBL/GenBank/DDBJ whole genome shotgun (WGS) entry which is preliminary data.</text>
</comment>
<keyword evidence="4" id="KW-0378">Hydrolase</keyword>
<dbReference type="Gene3D" id="3.30.2060.10">
    <property type="entry name" value="Penicillin-binding protein 1b domain"/>
    <property type="match status" value="1"/>
</dbReference>
<dbReference type="InterPro" id="IPR001650">
    <property type="entry name" value="Helicase_C-like"/>
</dbReference>
<evidence type="ECO:0000313" key="12">
    <source>
        <dbReference type="Proteomes" id="UP000704960"/>
    </source>
</evidence>
<keyword evidence="5 11" id="KW-0347">Helicase</keyword>
<reference evidence="11" key="1">
    <citation type="submission" date="2020-07" db="EMBL/GenBank/DDBJ databases">
        <title>Huge and variable diversity of episymbiotic CPR bacteria and DPANN archaea in groundwater ecosystems.</title>
        <authorList>
            <person name="He C.Y."/>
            <person name="Keren R."/>
            <person name="Whittaker M."/>
            <person name="Farag I.F."/>
            <person name="Doudna J."/>
            <person name="Cate J.H.D."/>
            <person name="Banfield J.F."/>
        </authorList>
    </citation>
    <scope>NUCLEOTIDE SEQUENCE</scope>
    <source>
        <strain evidence="11">NC_groundwater_1226_Ag_S-0.1um_59_124</strain>
    </source>
</reference>
<proteinExistence type="predicted"/>
<feature type="domain" description="Helicase C-terminal" evidence="10">
    <location>
        <begin position="460"/>
        <end position="613"/>
    </location>
</feature>
<dbReference type="Gene3D" id="3.40.50.300">
    <property type="entry name" value="P-loop containing nucleotide triphosphate hydrolases"/>
    <property type="match status" value="2"/>
</dbReference>
<evidence type="ECO:0000259" key="10">
    <source>
        <dbReference type="PROSITE" id="PS51194"/>
    </source>
</evidence>
<dbReference type="InterPro" id="IPR027417">
    <property type="entry name" value="P-loop_NTPase"/>
</dbReference>
<gene>
    <name evidence="11" type="ORF">HY474_00395</name>
</gene>
<dbReference type="Gene3D" id="2.40.10.170">
    <property type="match status" value="1"/>
</dbReference>
<dbReference type="PROSITE" id="PS51194">
    <property type="entry name" value="HELICASE_CTER"/>
    <property type="match status" value="1"/>
</dbReference>
<dbReference type="Proteomes" id="UP000704960">
    <property type="component" value="Unassembled WGS sequence"/>
</dbReference>
<dbReference type="GO" id="GO:0006281">
    <property type="term" value="P:DNA repair"/>
    <property type="evidence" value="ECO:0007669"/>
    <property type="project" value="UniProtKB-KW"/>
</dbReference>
<dbReference type="Pfam" id="PF00271">
    <property type="entry name" value="Helicase_C"/>
    <property type="match status" value="1"/>
</dbReference>
<evidence type="ECO:0000256" key="7">
    <source>
        <dbReference type="ARBA" id="ARBA00023125"/>
    </source>
</evidence>
<dbReference type="PANTHER" id="PTHR47964">
    <property type="entry name" value="ATP-DEPENDENT DNA HELICASE HOMOLOG RECG, CHLOROPLASTIC"/>
    <property type="match status" value="1"/>
</dbReference>
<evidence type="ECO:0000256" key="2">
    <source>
        <dbReference type="ARBA" id="ARBA00022741"/>
    </source>
</evidence>
<dbReference type="GO" id="GO:0003678">
    <property type="term" value="F:DNA helicase activity"/>
    <property type="evidence" value="ECO:0007669"/>
    <property type="project" value="TreeGrafter"/>
</dbReference>
<dbReference type="InterPro" id="IPR041471">
    <property type="entry name" value="UvrB_inter"/>
</dbReference>
<keyword evidence="2" id="KW-0547">Nucleotide-binding</keyword>
<dbReference type="PANTHER" id="PTHR47964:SF1">
    <property type="entry name" value="ATP-DEPENDENT DNA HELICASE HOMOLOG RECG, CHLOROPLASTIC"/>
    <property type="match status" value="1"/>
</dbReference>
<dbReference type="SMART" id="SM00487">
    <property type="entry name" value="DEXDc"/>
    <property type="match status" value="1"/>
</dbReference>
<dbReference type="InterPro" id="IPR036101">
    <property type="entry name" value="CarD-like/TRCF_RID_sf"/>
</dbReference>
<evidence type="ECO:0000256" key="6">
    <source>
        <dbReference type="ARBA" id="ARBA00022840"/>
    </source>
</evidence>
<evidence type="ECO:0000256" key="1">
    <source>
        <dbReference type="ARBA" id="ARBA00022490"/>
    </source>
</evidence>
<keyword evidence="8" id="KW-0234">DNA repair</keyword>
<evidence type="ECO:0000259" key="9">
    <source>
        <dbReference type="PROSITE" id="PS51192"/>
    </source>
</evidence>
<dbReference type="InterPro" id="IPR003711">
    <property type="entry name" value="CarD-like/TRCF_RID"/>
</dbReference>
<dbReference type="AlphaFoldDB" id="A0A933DSX0"/>
<dbReference type="Pfam" id="PF02559">
    <property type="entry name" value="CarD_TRCF_RID"/>
    <property type="match status" value="1"/>
</dbReference>
<evidence type="ECO:0000256" key="5">
    <source>
        <dbReference type="ARBA" id="ARBA00022806"/>
    </source>
</evidence>
<feature type="domain" description="Helicase ATP-binding" evidence="9">
    <location>
        <begin position="278"/>
        <end position="439"/>
    </location>
</feature>
<dbReference type="Pfam" id="PF17757">
    <property type="entry name" value="UvrB_inter"/>
    <property type="match status" value="1"/>
</dbReference>
<protein>
    <submittedName>
        <fullName evidence="11">DEAD/DEAH box helicase</fullName>
    </submittedName>
</protein>
<keyword evidence="3" id="KW-0227">DNA damage</keyword>
<dbReference type="SMART" id="SM00490">
    <property type="entry name" value="HELICc"/>
    <property type="match status" value="1"/>
</dbReference>
<dbReference type="EMBL" id="JACQMJ010000004">
    <property type="protein sequence ID" value="MBI4132074.1"/>
    <property type="molecule type" value="Genomic_DNA"/>
</dbReference>
<sequence>MPITDKHQELIIAGVTPYFLERGVLWFQEHEAEIRKKAFADHWWREHSAFVMPGAKLPYSPFLRKLADMGYTKSGQAQYRGEFAARGGIVDVFPINMAHPVRIEFIGNAVERILTLPLPGEERAIRRERPKDPSEYERLWLAGLRPGDYLVHVDHGIGVFRGFENSYYALEYAPPRKGGMPDRLLVPRTQAPKLSRYIGFETPAIHRLGGTVWESTKRKAREDARKFAEELALLYRTRAAASRPPYPRHDDIERHLAHSFPYEETNDQKRAIAAIHQNLSGERPMDRLLLGDVGFGKTEVALRAAARIAYAGKQVALLAPTTILADQHFATFRERLKGLPIEVVMLTRLTARREERRIVHDISAGKIDIVIGTHRLLSRDISWRELGLVIIDEEQRFGVRQKEHFKKLRAEIDVLSLSATPIPRTLSLALAKLRDISLIQEPPPGRLPTKTFVLPYSERIVGEAIRAECERQGQIFYLWNRIESIDTVRRDILRLAPGSAIAVLHGRMKERELVRVMHEFSSGRIQILIATTIIENGLDLPEANTLIVANAGRLGLSQAYQIRGRIGRGDKPAYAYFLYPAKSLTEKGRLRLTALKEAEELGAGFQIALKDLEIRGAGNVLGRQQSGTMNKVGLNLYAQLLGEALEELA</sequence>
<dbReference type="GO" id="GO:0005524">
    <property type="term" value="F:ATP binding"/>
    <property type="evidence" value="ECO:0007669"/>
    <property type="project" value="UniProtKB-KW"/>
</dbReference>
<dbReference type="GO" id="GO:0016787">
    <property type="term" value="F:hydrolase activity"/>
    <property type="evidence" value="ECO:0007669"/>
    <property type="project" value="UniProtKB-KW"/>
</dbReference>
<evidence type="ECO:0000256" key="4">
    <source>
        <dbReference type="ARBA" id="ARBA00022801"/>
    </source>
</evidence>
<organism evidence="11 12">
    <name type="scientific">Candidatus Sungiibacteriota bacterium</name>
    <dbReference type="NCBI Taxonomy" id="2750080"/>
    <lineage>
        <taxon>Bacteria</taxon>
        <taxon>Candidatus Sungiibacteriota</taxon>
    </lineage>
</organism>
<dbReference type="SMART" id="SM01058">
    <property type="entry name" value="CarD_TRCF"/>
    <property type="match status" value="1"/>
</dbReference>